<keyword evidence="1" id="KW-1133">Transmembrane helix</keyword>
<accession>A0A1I6G6T1</accession>
<dbReference type="EMBL" id="FOYU01000001">
    <property type="protein sequence ID" value="SFR37757.1"/>
    <property type="molecule type" value="Genomic_DNA"/>
</dbReference>
<proteinExistence type="predicted"/>
<keyword evidence="1" id="KW-0812">Transmembrane</keyword>
<dbReference type="AlphaFoldDB" id="A0A1I6G6T1"/>
<feature type="transmembrane region" description="Helical" evidence="1">
    <location>
        <begin position="6"/>
        <end position="30"/>
    </location>
</feature>
<gene>
    <name evidence="2" type="ORF">SAMN04488070_0227</name>
</gene>
<keyword evidence="1" id="KW-0472">Membrane</keyword>
<name>A0A1I6G6T1_9GAMM</name>
<sequence>MLGLTGFSALVMICLVFAAMAPLILVALWLKDFISKQLW</sequence>
<evidence type="ECO:0000256" key="1">
    <source>
        <dbReference type="SAM" id="Phobius"/>
    </source>
</evidence>
<protein>
    <submittedName>
        <fullName evidence="2">Uncharacterized protein</fullName>
    </submittedName>
</protein>
<organism evidence="2 3">
    <name type="scientific">Pseudidiomarina maritima</name>
    <dbReference type="NCBI Taxonomy" id="519453"/>
    <lineage>
        <taxon>Bacteria</taxon>
        <taxon>Pseudomonadati</taxon>
        <taxon>Pseudomonadota</taxon>
        <taxon>Gammaproteobacteria</taxon>
        <taxon>Alteromonadales</taxon>
        <taxon>Idiomarinaceae</taxon>
        <taxon>Pseudidiomarina</taxon>
    </lineage>
</organism>
<evidence type="ECO:0000313" key="3">
    <source>
        <dbReference type="Proteomes" id="UP000199424"/>
    </source>
</evidence>
<evidence type="ECO:0000313" key="2">
    <source>
        <dbReference type="EMBL" id="SFR37757.1"/>
    </source>
</evidence>
<reference evidence="3" key="1">
    <citation type="submission" date="2016-10" db="EMBL/GenBank/DDBJ databases">
        <authorList>
            <person name="Varghese N."/>
            <person name="Submissions S."/>
        </authorList>
    </citation>
    <scope>NUCLEOTIDE SEQUENCE [LARGE SCALE GENOMIC DNA]</scope>
    <source>
        <strain evidence="3">CGMCC 1.7285</strain>
    </source>
</reference>
<dbReference type="Proteomes" id="UP000199424">
    <property type="component" value="Unassembled WGS sequence"/>
</dbReference>
<keyword evidence="3" id="KW-1185">Reference proteome</keyword>